<evidence type="ECO:0000313" key="5">
    <source>
        <dbReference type="Proteomes" id="UP000675284"/>
    </source>
</evidence>
<evidence type="ECO:0000259" key="3">
    <source>
        <dbReference type="Pfam" id="PF04509"/>
    </source>
</evidence>
<dbReference type="PANTHER" id="PTHR43693:SF1">
    <property type="entry name" value="PROTEIN PHOSPHATASE CHEZ"/>
    <property type="match status" value="1"/>
</dbReference>
<sequence>MDYTKLTTIQRDVLREIGNIGAGNAATSMSKLLNRKIDMEVPSVNVVSYDEMMELLGGPDEVIVALLFRIQGVAPGTVYFILSTERAEALVREITGDQAMNLLASSDNELAISVLKETGNIVTGAYLSALSDFTQVNMQPSVPYLSIDMAGAILTAGLIELSQVTDYAIIINTKMNPSHLSHSIEGHFLFIPDPDSFPKLFQALGINGYE</sequence>
<reference evidence="4" key="1">
    <citation type="submission" date="2021-04" db="EMBL/GenBank/DDBJ databases">
        <title>Isolation and polyphasic classification of algal microorganism.</title>
        <authorList>
            <person name="Wang S."/>
        </authorList>
    </citation>
    <scope>NUCLEOTIDE SEQUENCE</scope>
    <source>
        <strain evidence="4">720a</strain>
    </source>
</reference>
<dbReference type="GO" id="GO:0006935">
    <property type="term" value="P:chemotaxis"/>
    <property type="evidence" value="ECO:0007669"/>
    <property type="project" value="UniProtKB-KW"/>
</dbReference>
<dbReference type="Pfam" id="PF04509">
    <property type="entry name" value="CheC"/>
    <property type="match status" value="2"/>
</dbReference>
<keyword evidence="2" id="KW-0378">Hydrolase</keyword>
<dbReference type="InterPro" id="IPR007597">
    <property type="entry name" value="CheC"/>
</dbReference>
<evidence type="ECO:0000256" key="1">
    <source>
        <dbReference type="ARBA" id="ARBA00022500"/>
    </source>
</evidence>
<keyword evidence="1" id="KW-0145">Chemotaxis</keyword>
<evidence type="ECO:0000313" key="4">
    <source>
        <dbReference type="EMBL" id="MBR7794846.1"/>
    </source>
</evidence>
<gene>
    <name evidence="4" type="ORF">KCX74_02180</name>
</gene>
<name>A0A941DT09_9BACI</name>
<organism evidence="4 5">
    <name type="scientific">Virgibacillus salarius</name>
    <dbReference type="NCBI Taxonomy" id="447199"/>
    <lineage>
        <taxon>Bacteria</taxon>
        <taxon>Bacillati</taxon>
        <taxon>Bacillota</taxon>
        <taxon>Bacilli</taxon>
        <taxon>Bacillales</taxon>
        <taxon>Bacillaceae</taxon>
        <taxon>Virgibacillus</taxon>
    </lineage>
</organism>
<proteinExistence type="predicted"/>
<dbReference type="SUPFAM" id="SSF103039">
    <property type="entry name" value="CheC-like"/>
    <property type="match status" value="1"/>
</dbReference>
<dbReference type="EMBL" id="JAGSOT010000004">
    <property type="protein sequence ID" value="MBR7794846.1"/>
    <property type="molecule type" value="Genomic_DNA"/>
</dbReference>
<feature type="domain" description="CheC-like protein" evidence="3">
    <location>
        <begin position="111"/>
        <end position="146"/>
    </location>
</feature>
<dbReference type="InterPro" id="IPR028976">
    <property type="entry name" value="CheC-like_sf"/>
</dbReference>
<dbReference type="InterPro" id="IPR050992">
    <property type="entry name" value="CheZ_family_phosphatases"/>
</dbReference>
<dbReference type="Gene3D" id="3.40.1550.10">
    <property type="entry name" value="CheC-like"/>
    <property type="match status" value="1"/>
</dbReference>
<dbReference type="Proteomes" id="UP000675284">
    <property type="component" value="Unassembled WGS sequence"/>
</dbReference>
<protein>
    <submittedName>
        <fullName evidence="4">Chemotaxis protein CheC</fullName>
    </submittedName>
</protein>
<feature type="domain" description="CheC-like protein" evidence="3">
    <location>
        <begin position="9"/>
        <end position="45"/>
    </location>
</feature>
<comment type="caution">
    <text evidence="4">The sequence shown here is derived from an EMBL/GenBank/DDBJ whole genome shotgun (WGS) entry which is preliminary data.</text>
</comment>
<accession>A0A941DT09</accession>
<dbReference type="CDD" id="cd17909">
    <property type="entry name" value="CheC_ClassI"/>
    <property type="match status" value="1"/>
</dbReference>
<dbReference type="GO" id="GO:0016787">
    <property type="term" value="F:hydrolase activity"/>
    <property type="evidence" value="ECO:0007669"/>
    <property type="project" value="UniProtKB-KW"/>
</dbReference>
<dbReference type="PANTHER" id="PTHR43693">
    <property type="entry name" value="PROTEIN PHOSPHATASE CHEZ"/>
    <property type="match status" value="1"/>
</dbReference>
<dbReference type="AlphaFoldDB" id="A0A941DT09"/>
<keyword evidence="5" id="KW-1185">Reference proteome</keyword>
<dbReference type="RefSeq" id="WP_026680916.1">
    <property type="nucleotide sequence ID" value="NZ_BAAACY010000099.1"/>
</dbReference>
<evidence type="ECO:0000256" key="2">
    <source>
        <dbReference type="ARBA" id="ARBA00022801"/>
    </source>
</evidence>